<sequence length="99" mass="11153">MLFYLCNSQKGPELTLTDQTISSDCHNDCSWSKMLPPLSQTDTFHKLLWNPHQPPESSLAAPSTSKFSACPLSYLPSTDSENLTLFHHAKTERELGWQS</sequence>
<evidence type="ECO:0000313" key="2">
    <source>
        <dbReference type="Proteomes" id="UP001311232"/>
    </source>
</evidence>
<evidence type="ECO:0008006" key="3">
    <source>
        <dbReference type="Google" id="ProtNLM"/>
    </source>
</evidence>
<dbReference type="EMBL" id="JAHHUM010001773">
    <property type="protein sequence ID" value="KAK5608923.1"/>
    <property type="molecule type" value="Genomic_DNA"/>
</dbReference>
<evidence type="ECO:0000313" key="1">
    <source>
        <dbReference type="EMBL" id="KAK5608923.1"/>
    </source>
</evidence>
<reference evidence="1 2" key="1">
    <citation type="submission" date="2021-06" db="EMBL/GenBank/DDBJ databases">
        <authorList>
            <person name="Palmer J.M."/>
        </authorList>
    </citation>
    <scope>NUCLEOTIDE SEQUENCE [LARGE SCALE GENOMIC DNA]</scope>
    <source>
        <strain evidence="1 2">MEX-2019</strain>
        <tissue evidence="1">Muscle</tissue>
    </source>
</reference>
<proteinExistence type="predicted"/>
<dbReference type="Proteomes" id="UP001311232">
    <property type="component" value="Unassembled WGS sequence"/>
</dbReference>
<gene>
    <name evidence="1" type="ORF">CRENBAI_018352</name>
</gene>
<protein>
    <recommendedName>
        <fullName evidence="3">Prolactin receptor</fullName>
    </recommendedName>
</protein>
<comment type="caution">
    <text evidence="1">The sequence shown here is derived from an EMBL/GenBank/DDBJ whole genome shotgun (WGS) entry which is preliminary data.</text>
</comment>
<name>A0AAV9RJ07_9TELE</name>
<dbReference type="AlphaFoldDB" id="A0AAV9RJ07"/>
<accession>A0AAV9RJ07</accession>
<organism evidence="1 2">
    <name type="scientific">Crenichthys baileyi</name>
    <name type="common">White River springfish</name>
    <dbReference type="NCBI Taxonomy" id="28760"/>
    <lineage>
        <taxon>Eukaryota</taxon>
        <taxon>Metazoa</taxon>
        <taxon>Chordata</taxon>
        <taxon>Craniata</taxon>
        <taxon>Vertebrata</taxon>
        <taxon>Euteleostomi</taxon>
        <taxon>Actinopterygii</taxon>
        <taxon>Neopterygii</taxon>
        <taxon>Teleostei</taxon>
        <taxon>Neoteleostei</taxon>
        <taxon>Acanthomorphata</taxon>
        <taxon>Ovalentaria</taxon>
        <taxon>Atherinomorphae</taxon>
        <taxon>Cyprinodontiformes</taxon>
        <taxon>Goodeidae</taxon>
        <taxon>Crenichthys</taxon>
    </lineage>
</organism>
<keyword evidence="2" id="KW-1185">Reference proteome</keyword>